<dbReference type="CDD" id="cd06261">
    <property type="entry name" value="TM_PBP2"/>
    <property type="match status" value="1"/>
</dbReference>
<dbReference type="PROSITE" id="PS50928">
    <property type="entry name" value="ABC_TM1"/>
    <property type="match status" value="1"/>
</dbReference>
<feature type="transmembrane region" description="Helical" evidence="7">
    <location>
        <begin position="9"/>
        <end position="30"/>
    </location>
</feature>
<dbReference type="PANTHER" id="PTHR30465:SF93">
    <property type="entry name" value="OLIGOPEPTIDE TRANSPORT SYSTEM PERMEASE PROTEIN OPPB"/>
    <property type="match status" value="1"/>
</dbReference>
<accession>A0A949ND54</accession>
<evidence type="ECO:0000313" key="10">
    <source>
        <dbReference type="Proteomes" id="UP000712157"/>
    </source>
</evidence>
<dbReference type="Gene3D" id="1.10.3720.10">
    <property type="entry name" value="MetI-like"/>
    <property type="match status" value="1"/>
</dbReference>
<proteinExistence type="inferred from homology"/>
<comment type="subcellular location">
    <subcellularLocation>
        <location evidence="1 7">Cell membrane</location>
        <topology evidence="1 7">Multi-pass membrane protein</topology>
    </subcellularLocation>
</comment>
<dbReference type="InterPro" id="IPR035906">
    <property type="entry name" value="MetI-like_sf"/>
</dbReference>
<feature type="transmembrane region" description="Helical" evidence="7">
    <location>
        <begin position="173"/>
        <end position="192"/>
    </location>
</feature>
<dbReference type="GO" id="GO:0055085">
    <property type="term" value="P:transmembrane transport"/>
    <property type="evidence" value="ECO:0007669"/>
    <property type="project" value="InterPro"/>
</dbReference>
<evidence type="ECO:0000256" key="6">
    <source>
        <dbReference type="ARBA" id="ARBA00023136"/>
    </source>
</evidence>
<dbReference type="PANTHER" id="PTHR30465">
    <property type="entry name" value="INNER MEMBRANE ABC TRANSPORTER"/>
    <property type="match status" value="1"/>
</dbReference>
<evidence type="ECO:0000313" key="9">
    <source>
        <dbReference type="EMBL" id="MBU9735601.1"/>
    </source>
</evidence>
<keyword evidence="10" id="KW-1185">Reference proteome</keyword>
<evidence type="ECO:0000256" key="5">
    <source>
        <dbReference type="ARBA" id="ARBA00022989"/>
    </source>
</evidence>
<evidence type="ECO:0000256" key="7">
    <source>
        <dbReference type="RuleBase" id="RU363032"/>
    </source>
</evidence>
<dbReference type="EMBL" id="JAHQCW010000004">
    <property type="protein sequence ID" value="MBU9735601.1"/>
    <property type="molecule type" value="Genomic_DNA"/>
</dbReference>
<keyword evidence="5 7" id="KW-1133">Transmembrane helix</keyword>
<dbReference type="SUPFAM" id="SSF161098">
    <property type="entry name" value="MetI-like"/>
    <property type="match status" value="1"/>
</dbReference>
<dbReference type="AlphaFoldDB" id="A0A949ND54"/>
<dbReference type="InterPro" id="IPR045621">
    <property type="entry name" value="BPD_transp_1_N"/>
</dbReference>
<organism evidence="9 10">
    <name type="scientific">Diplocloster agilis</name>
    <dbReference type="NCBI Taxonomy" id="2850323"/>
    <lineage>
        <taxon>Bacteria</taxon>
        <taxon>Bacillati</taxon>
        <taxon>Bacillota</taxon>
        <taxon>Clostridia</taxon>
        <taxon>Lachnospirales</taxon>
        <taxon>Lachnospiraceae</taxon>
        <taxon>Diplocloster</taxon>
    </lineage>
</organism>
<gene>
    <name evidence="9" type="ORF">KTH89_03565</name>
</gene>
<protein>
    <submittedName>
        <fullName evidence="9">ABC transporter permease</fullName>
    </submittedName>
</protein>
<dbReference type="Pfam" id="PF19300">
    <property type="entry name" value="BPD_transp_1_N"/>
    <property type="match status" value="1"/>
</dbReference>
<dbReference type="InterPro" id="IPR000515">
    <property type="entry name" value="MetI-like"/>
</dbReference>
<sequence>MFGYVVKRIAASVCTLFFVAAITFLVMNAIPGSPFLEENTTVEQMELANEKYGLDKPLIVQLKNYLEGYLHGDLGTSLKMQKGTPVADLIFHQGKFELSIKLGVPALLITVLVGVPLGCIAAYFRGKWIDNLLSVFSTLGIAIPNFVVATLLLEVFAIRLGILPSVSGSLTDVKSYIMPVISLGLYYACYVAKLTRTSMLDAINQDYVRTARAKGLKTGKIIFKHALRNSLIPVVTYLGPLTAGLMCGGFVIETTFGIPGLGKYFVSSIIERDYPVIMATTIVLSALVIGMNLLVDIIYKFVDPRITLTGKGE</sequence>
<evidence type="ECO:0000256" key="2">
    <source>
        <dbReference type="ARBA" id="ARBA00022448"/>
    </source>
</evidence>
<feature type="domain" description="ABC transmembrane type-1" evidence="8">
    <location>
        <begin position="96"/>
        <end position="295"/>
    </location>
</feature>
<dbReference type="Proteomes" id="UP000712157">
    <property type="component" value="Unassembled WGS sequence"/>
</dbReference>
<dbReference type="Pfam" id="PF00528">
    <property type="entry name" value="BPD_transp_1"/>
    <property type="match status" value="1"/>
</dbReference>
<evidence type="ECO:0000256" key="4">
    <source>
        <dbReference type="ARBA" id="ARBA00022692"/>
    </source>
</evidence>
<feature type="transmembrane region" description="Helical" evidence="7">
    <location>
        <begin position="131"/>
        <end position="153"/>
    </location>
</feature>
<comment type="similarity">
    <text evidence="7">Belongs to the binding-protein-dependent transport system permease family.</text>
</comment>
<feature type="transmembrane region" description="Helical" evidence="7">
    <location>
        <begin position="276"/>
        <end position="295"/>
    </location>
</feature>
<keyword evidence="2 7" id="KW-0813">Transport</keyword>
<keyword evidence="4 7" id="KW-0812">Transmembrane</keyword>
<evidence type="ECO:0000259" key="8">
    <source>
        <dbReference type="PROSITE" id="PS50928"/>
    </source>
</evidence>
<name>A0A949ND54_9FIRM</name>
<evidence type="ECO:0000256" key="1">
    <source>
        <dbReference type="ARBA" id="ARBA00004651"/>
    </source>
</evidence>
<keyword evidence="3" id="KW-1003">Cell membrane</keyword>
<keyword evidence="6 7" id="KW-0472">Membrane</keyword>
<dbReference type="RefSeq" id="WP_238720657.1">
    <property type="nucleotide sequence ID" value="NZ_JAHQCW010000004.1"/>
</dbReference>
<feature type="transmembrane region" description="Helical" evidence="7">
    <location>
        <begin position="234"/>
        <end position="256"/>
    </location>
</feature>
<reference evidence="9" key="1">
    <citation type="submission" date="2021-06" db="EMBL/GenBank/DDBJ databases">
        <title>Description of novel taxa of the family Lachnospiraceae.</title>
        <authorList>
            <person name="Chaplin A.V."/>
            <person name="Sokolova S.R."/>
            <person name="Pikina A.P."/>
            <person name="Korzhanova M."/>
            <person name="Belova V."/>
            <person name="Korostin D."/>
            <person name="Efimov B.A."/>
        </authorList>
    </citation>
    <scope>NUCLEOTIDE SEQUENCE</scope>
    <source>
        <strain evidence="9">ASD5720</strain>
    </source>
</reference>
<dbReference type="GO" id="GO:0005886">
    <property type="term" value="C:plasma membrane"/>
    <property type="evidence" value="ECO:0007669"/>
    <property type="project" value="UniProtKB-SubCell"/>
</dbReference>
<comment type="caution">
    <text evidence="9">The sequence shown here is derived from an EMBL/GenBank/DDBJ whole genome shotgun (WGS) entry which is preliminary data.</text>
</comment>
<evidence type="ECO:0000256" key="3">
    <source>
        <dbReference type="ARBA" id="ARBA00022475"/>
    </source>
</evidence>
<feature type="transmembrane region" description="Helical" evidence="7">
    <location>
        <begin position="102"/>
        <end position="124"/>
    </location>
</feature>